<organism evidence="1 2">
    <name type="scientific">Sporosarcina quadrami</name>
    <dbReference type="NCBI Taxonomy" id="2762234"/>
    <lineage>
        <taxon>Bacteria</taxon>
        <taxon>Bacillati</taxon>
        <taxon>Bacillota</taxon>
        <taxon>Bacilli</taxon>
        <taxon>Bacillales</taxon>
        <taxon>Caryophanaceae</taxon>
        <taxon>Sporosarcina</taxon>
    </lineage>
</organism>
<accession>A0ABR8U924</accession>
<protein>
    <recommendedName>
        <fullName evidence="3">SnoaL-like domain-containing protein</fullName>
    </recommendedName>
</protein>
<dbReference type="RefSeq" id="WP_191694235.1">
    <property type="nucleotide sequence ID" value="NZ_JACSQN010000006.1"/>
</dbReference>
<proteinExistence type="predicted"/>
<evidence type="ECO:0000313" key="2">
    <source>
        <dbReference type="Proteomes" id="UP000626786"/>
    </source>
</evidence>
<keyword evidence="2" id="KW-1185">Reference proteome</keyword>
<dbReference type="Proteomes" id="UP000626786">
    <property type="component" value="Unassembled WGS sequence"/>
</dbReference>
<reference evidence="1 2" key="1">
    <citation type="submission" date="2020-08" db="EMBL/GenBank/DDBJ databases">
        <title>A Genomic Blueprint of the Chicken Gut Microbiome.</title>
        <authorList>
            <person name="Gilroy R."/>
            <person name="Ravi A."/>
            <person name="Getino M."/>
            <person name="Pursley I."/>
            <person name="Horton D.L."/>
            <person name="Alikhan N.-F."/>
            <person name="Baker D."/>
            <person name="Gharbi K."/>
            <person name="Hall N."/>
            <person name="Watson M."/>
            <person name="Adriaenssens E.M."/>
            <person name="Foster-Nyarko E."/>
            <person name="Jarju S."/>
            <person name="Secka A."/>
            <person name="Antonio M."/>
            <person name="Oren A."/>
            <person name="Chaudhuri R."/>
            <person name="La Ragione R.M."/>
            <person name="Hildebrand F."/>
            <person name="Pallen M.J."/>
        </authorList>
    </citation>
    <scope>NUCLEOTIDE SEQUENCE [LARGE SCALE GENOMIC DNA]</scope>
    <source>
        <strain evidence="1 2">Sa2YVA2</strain>
    </source>
</reference>
<name>A0ABR8U924_9BACL</name>
<dbReference type="EMBL" id="JACSQN010000006">
    <property type="protein sequence ID" value="MBD7984534.1"/>
    <property type="molecule type" value="Genomic_DNA"/>
</dbReference>
<evidence type="ECO:0008006" key="3">
    <source>
        <dbReference type="Google" id="ProtNLM"/>
    </source>
</evidence>
<gene>
    <name evidence="1" type="ORF">H9649_08080</name>
</gene>
<sequence>MHTSAYIWGDYPETETLIKRLRENGTELITVVTDEAGSKMNKFDGVVYVTSDLMNDGRLEETKEVHYKYVARQERRDGQAWKMHLVQEV</sequence>
<comment type="caution">
    <text evidence="1">The sequence shown here is derived from an EMBL/GenBank/DDBJ whole genome shotgun (WGS) entry which is preliminary data.</text>
</comment>
<evidence type="ECO:0000313" key="1">
    <source>
        <dbReference type="EMBL" id="MBD7984534.1"/>
    </source>
</evidence>